<comment type="caution">
    <text evidence="8">The sequence shown here is derived from an EMBL/GenBank/DDBJ whole genome shotgun (WGS) entry which is preliminary data.</text>
</comment>
<keyword evidence="3" id="KW-0479">Metal-binding</keyword>
<dbReference type="InterPro" id="IPR045121">
    <property type="entry name" value="CoAse"/>
</dbReference>
<dbReference type="Gene3D" id="3.90.79.10">
    <property type="entry name" value="Nucleoside Triphosphate Pyrophosphohydrolase"/>
    <property type="match status" value="1"/>
</dbReference>
<protein>
    <submittedName>
        <fullName evidence="8">8-oxo-dGTP pyrophosphatase MutT (NUDIX family)</fullName>
    </submittedName>
</protein>
<evidence type="ECO:0000313" key="8">
    <source>
        <dbReference type="EMBL" id="TCO13336.1"/>
    </source>
</evidence>
<organism evidence="8 9">
    <name type="scientific">Camelimonas lactis</name>
    <dbReference type="NCBI Taxonomy" id="659006"/>
    <lineage>
        <taxon>Bacteria</taxon>
        <taxon>Pseudomonadati</taxon>
        <taxon>Pseudomonadota</taxon>
        <taxon>Alphaproteobacteria</taxon>
        <taxon>Hyphomicrobiales</taxon>
        <taxon>Chelatococcaceae</taxon>
        <taxon>Camelimonas</taxon>
    </lineage>
</organism>
<comment type="cofactor">
    <cofactor evidence="1">
        <name>Mn(2+)</name>
        <dbReference type="ChEBI" id="CHEBI:29035"/>
    </cofactor>
</comment>
<reference evidence="8 9" key="1">
    <citation type="submission" date="2019-03" db="EMBL/GenBank/DDBJ databases">
        <title>Genomic Encyclopedia of Type Strains, Phase IV (KMG-IV): sequencing the most valuable type-strain genomes for metagenomic binning, comparative biology and taxonomic classification.</title>
        <authorList>
            <person name="Goeker M."/>
        </authorList>
    </citation>
    <scope>NUCLEOTIDE SEQUENCE [LARGE SCALE GENOMIC DNA]</scope>
    <source>
        <strain evidence="8 9">DSM 22958</strain>
    </source>
</reference>
<comment type="cofactor">
    <cofactor evidence="2">
        <name>Mg(2+)</name>
        <dbReference type="ChEBI" id="CHEBI:18420"/>
    </cofactor>
</comment>
<dbReference type="PANTHER" id="PTHR12992:SF11">
    <property type="entry name" value="MITOCHONDRIAL COENZYME A DIPHOSPHATASE NUDT8"/>
    <property type="match status" value="1"/>
</dbReference>
<dbReference type="PROSITE" id="PS51462">
    <property type="entry name" value="NUDIX"/>
    <property type="match status" value="1"/>
</dbReference>
<name>A0A4R2GT29_9HYPH</name>
<evidence type="ECO:0000256" key="3">
    <source>
        <dbReference type="ARBA" id="ARBA00022723"/>
    </source>
</evidence>
<dbReference type="SUPFAM" id="SSF55811">
    <property type="entry name" value="Nudix"/>
    <property type="match status" value="1"/>
</dbReference>
<dbReference type="EMBL" id="SLWL01000006">
    <property type="protein sequence ID" value="TCO13336.1"/>
    <property type="molecule type" value="Genomic_DNA"/>
</dbReference>
<evidence type="ECO:0000313" key="9">
    <source>
        <dbReference type="Proteomes" id="UP000294881"/>
    </source>
</evidence>
<keyword evidence="5" id="KW-0460">Magnesium</keyword>
<evidence type="ECO:0000256" key="5">
    <source>
        <dbReference type="ARBA" id="ARBA00022842"/>
    </source>
</evidence>
<keyword evidence="4" id="KW-0378">Hydrolase</keyword>
<accession>A0A4R2GT29</accession>
<dbReference type="InterPro" id="IPR015797">
    <property type="entry name" value="NUDIX_hydrolase-like_dom_sf"/>
</dbReference>
<dbReference type="RefSeq" id="WP_245514309.1">
    <property type="nucleotide sequence ID" value="NZ_JBHUNN010000002.1"/>
</dbReference>
<feature type="domain" description="Nudix hydrolase" evidence="7">
    <location>
        <begin position="69"/>
        <end position="199"/>
    </location>
</feature>
<evidence type="ECO:0000256" key="1">
    <source>
        <dbReference type="ARBA" id="ARBA00001936"/>
    </source>
</evidence>
<proteinExistence type="predicted"/>
<dbReference type="GO" id="GO:0046872">
    <property type="term" value="F:metal ion binding"/>
    <property type="evidence" value="ECO:0007669"/>
    <property type="project" value="UniProtKB-KW"/>
</dbReference>
<evidence type="ECO:0000256" key="4">
    <source>
        <dbReference type="ARBA" id="ARBA00022801"/>
    </source>
</evidence>
<dbReference type="PANTHER" id="PTHR12992">
    <property type="entry name" value="NUDIX HYDROLASE"/>
    <property type="match status" value="1"/>
</dbReference>
<dbReference type="CDD" id="cd03426">
    <property type="entry name" value="NUDIX_CoAse_Nudt7"/>
    <property type="match status" value="1"/>
</dbReference>
<gene>
    <name evidence="8" type="ORF">EV666_10646</name>
</gene>
<evidence type="ECO:0000256" key="2">
    <source>
        <dbReference type="ARBA" id="ARBA00001946"/>
    </source>
</evidence>
<evidence type="ECO:0000256" key="6">
    <source>
        <dbReference type="ARBA" id="ARBA00023211"/>
    </source>
</evidence>
<dbReference type="Pfam" id="PF00293">
    <property type="entry name" value="NUDIX"/>
    <property type="match status" value="1"/>
</dbReference>
<dbReference type="NCBIfam" id="NF007980">
    <property type="entry name" value="PRK10707.1"/>
    <property type="match status" value="1"/>
</dbReference>
<keyword evidence="9" id="KW-1185">Reference proteome</keyword>
<dbReference type="InterPro" id="IPR000086">
    <property type="entry name" value="NUDIX_hydrolase_dom"/>
</dbReference>
<evidence type="ECO:0000259" key="7">
    <source>
        <dbReference type="PROSITE" id="PS51462"/>
    </source>
</evidence>
<dbReference type="GO" id="GO:0010945">
    <property type="term" value="F:coenzyme A diphosphatase activity"/>
    <property type="evidence" value="ECO:0007669"/>
    <property type="project" value="InterPro"/>
</dbReference>
<dbReference type="AlphaFoldDB" id="A0A4R2GT29"/>
<dbReference type="Proteomes" id="UP000294881">
    <property type="component" value="Unassembled WGS sequence"/>
</dbReference>
<keyword evidence="6" id="KW-0464">Manganese</keyword>
<sequence>MVIGMLAEQKAAGDRERDSAAPYSLESFVARSRAHLYASPPVIGGPLSNPGGDHALNSDFVPPFDEKAARPAAVLIPVVRRPDPTVLLTQRPSAMRSHAGQVAFPGGKVDPEDGTPLNAALREAEEEVGLGRRFVTPLGYLDPYLTGSGFRIIPVVSVVEPGFRLTLNPDEVEAAFEVPLAFLMNPANHELRSAEWQGQLRRYYAMPYGERFIWGATAGIIHNMYRKFYG</sequence>